<reference evidence="3" key="1">
    <citation type="submission" date="2009-05" db="EMBL/GenBank/DDBJ databases">
        <title>Complete sequence of chromosome of Thauera sp. MZ1T.</title>
        <authorList>
            <consortium name="US DOE Joint Genome Institute"/>
            <person name="Lucas S."/>
            <person name="Copeland A."/>
            <person name="Lapidus A."/>
            <person name="Glavina del Rio T."/>
            <person name="Dalin E."/>
            <person name="Tice H."/>
            <person name="Bruce D."/>
            <person name="Goodwin L."/>
            <person name="Pitluck S."/>
            <person name="Sims D."/>
            <person name="Brettin T."/>
            <person name="Detter J.C."/>
            <person name="Han C."/>
            <person name="Larimer F."/>
            <person name="Land M."/>
            <person name="Hauser L."/>
            <person name="Kyrpides N."/>
            <person name="Mikhailova N."/>
            <person name="Sayler G.S."/>
        </authorList>
    </citation>
    <scope>NUCLEOTIDE SEQUENCE [LARGE SCALE GENOMIC DNA]</scope>
    <source>
        <strain evidence="3">MZ1T</strain>
    </source>
</reference>
<evidence type="ECO:0000313" key="3">
    <source>
        <dbReference type="Proteomes" id="UP000002186"/>
    </source>
</evidence>
<keyword evidence="2" id="KW-0808">Transferase</keyword>
<dbReference type="Pfam" id="PF13439">
    <property type="entry name" value="Glyco_transf_4"/>
    <property type="match status" value="1"/>
</dbReference>
<dbReference type="HOGENOM" id="CLU_066829_0_0_4"/>
<dbReference type="Proteomes" id="UP000002186">
    <property type="component" value="Chromosome"/>
</dbReference>
<dbReference type="KEGG" id="tmz:Tmz1t_3783"/>
<dbReference type="Gene3D" id="3.40.50.2000">
    <property type="entry name" value="Glycogen Phosphorylase B"/>
    <property type="match status" value="2"/>
</dbReference>
<name>C4KCI2_THASP</name>
<dbReference type="eggNOG" id="COG0438">
    <property type="taxonomic scope" value="Bacteria"/>
</dbReference>
<dbReference type="STRING" id="85643.Tmz1t_3783"/>
<organism evidence="2 3">
    <name type="scientific">Thauera aminoaromatica</name>
    <dbReference type="NCBI Taxonomy" id="164330"/>
    <lineage>
        <taxon>Bacteria</taxon>
        <taxon>Pseudomonadati</taxon>
        <taxon>Pseudomonadota</taxon>
        <taxon>Betaproteobacteria</taxon>
        <taxon>Rhodocyclales</taxon>
        <taxon>Zoogloeaceae</taxon>
        <taxon>Thauera</taxon>
    </lineage>
</organism>
<evidence type="ECO:0000259" key="1">
    <source>
        <dbReference type="Pfam" id="PF13439"/>
    </source>
</evidence>
<dbReference type="PANTHER" id="PTHR45947">
    <property type="entry name" value="SULFOQUINOVOSYL TRANSFERASE SQD2"/>
    <property type="match status" value="1"/>
</dbReference>
<reference evidence="2 3" key="2">
    <citation type="journal article" date="2012" name="Stand. Genomic Sci.">
        <title>Complete genome sequence of Thauera aminoaromatica strain MZ1T.</title>
        <authorList>
            <person name="Jiang K."/>
            <person name="Sanseverino J."/>
            <person name="Chauhan A."/>
            <person name="Lucas S."/>
            <person name="Copeland A."/>
            <person name="Lapidus A."/>
            <person name="Del Rio T.G."/>
            <person name="Dalin E."/>
            <person name="Tice H."/>
            <person name="Bruce D."/>
            <person name="Goodwin L."/>
            <person name="Pitluck S."/>
            <person name="Sims D."/>
            <person name="Brettin T."/>
            <person name="Detter J.C."/>
            <person name="Han C."/>
            <person name="Chang Y.J."/>
            <person name="Larimer F."/>
            <person name="Land M."/>
            <person name="Hauser L."/>
            <person name="Kyrpides N.C."/>
            <person name="Mikhailova N."/>
            <person name="Moser S."/>
            <person name="Jegier P."/>
            <person name="Close D."/>
            <person name="Debruyn J.M."/>
            <person name="Wang Y."/>
            <person name="Layton A.C."/>
            <person name="Allen M.S."/>
            <person name="Sayler G.S."/>
        </authorList>
    </citation>
    <scope>NUCLEOTIDE SEQUENCE [LARGE SCALE GENOMIC DNA]</scope>
    <source>
        <strain evidence="2 3">MZ1T</strain>
    </source>
</reference>
<dbReference type="EMBL" id="CP001281">
    <property type="protein sequence ID" value="ACR02373.1"/>
    <property type="molecule type" value="Genomic_DNA"/>
</dbReference>
<dbReference type="CAZy" id="GT4">
    <property type="family name" value="Glycosyltransferase Family 4"/>
</dbReference>
<proteinExistence type="predicted"/>
<dbReference type="Pfam" id="PF13692">
    <property type="entry name" value="Glyco_trans_1_4"/>
    <property type="match status" value="1"/>
</dbReference>
<dbReference type="PANTHER" id="PTHR45947:SF3">
    <property type="entry name" value="SULFOQUINOVOSYL TRANSFERASE SQD2"/>
    <property type="match status" value="1"/>
</dbReference>
<dbReference type="InterPro" id="IPR050194">
    <property type="entry name" value="Glycosyltransferase_grp1"/>
</dbReference>
<feature type="domain" description="Glycosyltransferase subfamily 4-like N-terminal" evidence="1">
    <location>
        <begin position="22"/>
        <end position="146"/>
    </location>
</feature>
<evidence type="ECO:0000313" key="2">
    <source>
        <dbReference type="EMBL" id="ACR02373.1"/>
    </source>
</evidence>
<protein>
    <submittedName>
        <fullName evidence="2">Glycosyltransferase-like protein</fullName>
    </submittedName>
</protein>
<dbReference type="AlphaFoldDB" id="C4KCI2"/>
<dbReference type="CDD" id="cd03801">
    <property type="entry name" value="GT4_PimA-like"/>
    <property type="match status" value="1"/>
</dbReference>
<dbReference type="RefSeq" id="WP_012586135.1">
    <property type="nucleotide sequence ID" value="NC_011662.2"/>
</dbReference>
<sequence>MYPDRNPDTPYAGIFVKEQHESLIRNGVKCDLFVIEGFRSKIEYASTAINLLIKSQFGGYDIIHIHYGLSGLFTLLAPFRSIWKRTILTLHGGDILEDQGKTVQVLITKQVIKRIGKVITLNATMNRIVAQAQANYETLPCGVDTDFFSPQAAASKRNLILFPGRKDRTVKNFSFFQAVMNAYAERHGEMQIVPLDGFTREEVRHLMSESSALLMTSISEGSPQSIKEAMSCDLPVVSSDVGDVRSIVGSTPGTRIFQLSDRPDYVADLLHEAILEGSQRPGARRERILRLGLDNEQITKRLMQIYAEQIHGL</sequence>
<gene>
    <name evidence="2" type="ordered locus">Tmz1t_3783</name>
</gene>
<keyword evidence="3" id="KW-1185">Reference proteome</keyword>
<dbReference type="SUPFAM" id="SSF53756">
    <property type="entry name" value="UDP-Glycosyltransferase/glycogen phosphorylase"/>
    <property type="match status" value="1"/>
</dbReference>
<accession>C4KCI2</accession>
<dbReference type="GO" id="GO:0016757">
    <property type="term" value="F:glycosyltransferase activity"/>
    <property type="evidence" value="ECO:0007669"/>
    <property type="project" value="TreeGrafter"/>
</dbReference>
<dbReference type="InterPro" id="IPR028098">
    <property type="entry name" value="Glyco_trans_4-like_N"/>
</dbReference>